<organism evidence="2 3">
    <name type="scientific">Pelagihabitans pacificus</name>
    <dbReference type="NCBI Taxonomy" id="2696054"/>
    <lineage>
        <taxon>Bacteria</taxon>
        <taxon>Pseudomonadati</taxon>
        <taxon>Bacteroidota</taxon>
        <taxon>Flavobacteriia</taxon>
        <taxon>Flavobacteriales</taxon>
        <taxon>Flavobacteriaceae</taxon>
        <taxon>Pelagihabitans</taxon>
    </lineage>
</organism>
<dbReference type="InterPro" id="IPR024775">
    <property type="entry name" value="DinB-like"/>
</dbReference>
<protein>
    <submittedName>
        <fullName evidence="2">DinB family protein</fullName>
    </submittedName>
</protein>
<reference evidence="2" key="2">
    <citation type="submission" date="2020-03" db="EMBL/GenBank/DDBJ databases">
        <title>Flavobacteriaceae bacterium strain TP-CH-4, a member of the family Flavobacteriaceae isolated from a deep-sea seamount.</title>
        <authorList>
            <person name="Zhang D.-C."/>
        </authorList>
    </citation>
    <scope>NUCLEOTIDE SEQUENCE</scope>
    <source>
        <strain evidence="2">TP-CH-4</strain>
    </source>
</reference>
<gene>
    <name evidence="2" type="ORF">FK220_005685</name>
</gene>
<dbReference type="EMBL" id="VIKU02000001">
    <property type="protein sequence ID" value="NHF58820.1"/>
    <property type="molecule type" value="Genomic_DNA"/>
</dbReference>
<dbReference type="RefSeq" id="WP_152573290.1">
    <property type="nucleotide sequence ID" value="NZ_VIKU02000001.1"/>
</dbReference>
<evidence type="ECO:0000313" key="2">
    <source>
        <dbReference type="EMBL" id="NHF58820.1"/>
    </source>
</evidence>
<keyword evidence="3" id="KW-1185">Reference proteome</keyword>
<dbReference type="Proteomes" id="UP000707206">
    <property type="component" value="Unassembled WGS sequence"/>
</dbReference>
<evidence type="ECO:0000313" key="3">
    <source>
        <dbReference type="Proteomes" id="UP000707206"/>
    </source>
</evidence>
<dbReference type="AlphaFoldDB" id="A0A967ASU7"/>
<dbReference type="Gene3D" id="1.20.120.450">
    <property type="entry name" value="dinb family like domain"/>
    <property type="match status" value="1"/>
</dbReference>
<feature type="domain" description="DinB-like" evidence="1">
    <location>
        <begin position="10"/>
        <end position="142"/>
    </location>
</feature>
<evidence type="ECO:0000259" key="1">
    <source>
        <dbReference type="Pfam" id="PF12867"/>
    </source>
</evidence>
<proteinExistence type="predicted"/>
<dbReference type="InterPro" id="IPR034660">
    <property type="entry name" value="DinB/YfiT-like"/>
</dbReference>
<dbReference type="SUPFAM" id="SSF109854">
    <property type="entry name" value="DinB/YfiT-like putative metalloenzymes"/>
    <property type="match status" value="1"/>
</dbReference>
<name>A0A967ASU7_9FLAO</name>
<sequence>MQKLFDITLKNRRLLHKILAGTSKEDLLKIPKGFRNNIWWNIAHVVVTQQLLVYKMSGLQVRIPESYIERFKKGTVPDGTITEEEIKEISNFLMSTAEWVKEDYDSALFKKFDSYTTSLNVTLENVEDAIAFNTFHEGLHLGAVFALQKAVKS</sequence>
<reference evidence="2" key="1">
    <citation type="submission" date="2019-07" db="EMBL/GenBank/DDBJ databases">
        <authorList>
            <person name="De-Chao Zhang Q."/>
        </authorList>
    </citation>
    <scope>NUCLEOTIDE SEQUENCE</scope>
    <source>
        <strain evidence="2">TP-CH-4</strain>
    </source>
</reference>
<accession>A0A967ASU7</accession>
<comment type="caution">
    <text evidence="2">The sequence shown here is derived from an EMBL/GenBank/DDBJ whole genome shotgun (WGS) entry which is preliminary data.</text>
</comment>
<dbReference type="Pfam" id="PF12867">
    <property type="entry name" value="DinB_2"/>
    <property type="match status" value="1"/>
</dbReference>